<keyword evidence="3" id="KW-1185">Reference proteome</keyword>
<reference evidence="2 3" key="1">
    <citation type="submission" date="2017-03" db="EMBL/GenBank/DDBJ databases">
        <title>Genome Survey of Euroglyphus maynei.</title>
        <authorList>
            <person name="Arlian L.G."/>
            <person name="Morgan M.S."/>
            <person name="Rider S.D."/>
        </authorList>
    </citation>
    <scope>NUCLEOTIDE SEQUENCE [LARGE SCALE GENOMIC DNA]</scope>
    <source>
        <strain evidence="2">Arlian Lab</strain>
        <tissue evidence="2">Whole body</tissue>
    </source>
</reference>
<name>A0A1Y3AQL3_EURMA</name>
<evidence type="ECO:0000313" key="3">
    <source>
        <dbReference type="Proteomes" id="UP000194236"/>
    </source>
</evidence>
<gene>
    <name evidence="2" type="ORF">BLA29_006005</name>
</gene>
<dbReference type="EMBL" id="MUJZ01064149">
    <property type="protein sequence ID" value="OTF70750.1"/>
    <property type="molecule type" value="Genomic_DNA"/>
</dbReference>
<protein>
    <submittedName>
        <fullName evidence="2">Uncharacterized protein</fullName>
    </submittedName>
</protein>
<feature type="transmembrane region" description="Helical" evidence="1">
    <location>
        <begin position="6"/>
        <end position="25"/>
    </location>
</feature>
<accession>A0A1Y3AQL3</accession>
<keyword evidence="1" id="KW-0812">Transmembrane</keyword>
<evidence type="ECO:0000313" key="2">
    <source>
        <dbReference type="EMBL" id="OTF70750.1"/>
    </source>
</evidence>
<keyword evidence="1" id="KW-1133">Transmembrane helix</keyword>
<proteinExistence type="predicted"/>
<dbReference type="Proteomes" id="UP000194236">
    <property type="component" value="Unassembled WGS sequence"/>
</dbReference>
<keyword evidence="1" id="KW-0472">Membrane</keyword>
<comment type="caution">
    <text evidence="2">The sequence shown here is derived from an EMBL/GenBank/DDBJ whole genome shotgun (WGS) entry which is preliminary data.</text>
</comment>
<organism evidence="2 3">
    <name type="scientific">Euroglyphus maynei</name>
    <name type="common">Mayne's house dust mite</name>
    <dbReference type="NCBI Taxonomy" id="6958"/>
    <lineage>
        <taxon>Eukaryota</taxon>
        <taxon>Metazoa</taxon>
        <taxon>Ecdysozoa</taxon>
        <taxon>Arthropoda</taxon>
        <taxon>Chelicerata</taxon>
        <taxon>Arachnida</taxon>
        <taxon>Acari</taxon>
        <taxon>Acariformes</taxon>
        <taxon>Sarcoptiformes</taxon>
        <taxon>Astigmata</taxon>
        <taxon>Psoroptidia</taxon>
        <taxon>Analgoidea</taxon>
        <taxon>Pyroglyphidae</taxon>
        <taxon>Pyroglyphinae</taxon>
        <taxon>Euroglyphus</taxon>
    </lineage>
</organism>
<evidence type="ECO:0000256" key="1">
    <source>
        <dbReference type="SAM" id="Phobius"/>
    </source>
</evidence>
<sequence>MSSNLVIFVICMIITIITVTMAIPYHNGYGGFGLGGGYQYSRFSLPIYHKKTPLPIAYYSSYTPKYHPRYYSKISYYPSYYYDHYGYDQYGHNKYGYGKIYGRLHSGYYR</sequence>
<dbReference type="AlphaFoldDB" id="A0A1Y3AQL3"/>